<dbReference type="OrthoDB" id="1059987at2759"/>
<dbReference type="Proteomes" id="UP000554482">
    <property type="component" value="Unassembled WGS sequence"/>
</dbReference>
<evidence type="ECO:0000313" key="2">
    <source>
        <dbReference type="EMBL" id="KAF5191313.1"/>
    </source>
</evidence>
<dbReference type="Pfam" id="PF08268">
    <property type="entry name" value="FBA_3"/>
    <property type="match status" value="1"/>
</dbReference>
<proteinExistence type="predicted"/>
<dbReference type="PANTHER" id="PTHR31672:SF13">
    <property type="entry name" value="F-BOX PROTEIN CPR30-LIKE"/>
    <property type="match status" value="1"/>
</dbReference>
<feature type="domain" description="F-box associated beta-propeller type 3" evidence="1">
    <location>
        <begin position="27"/>
        <end position="213"/>
    </location>
</feature>
<evidence type="ECO:0000313" key="3">
    <source>
        <dbReference type="Proteomes" id="UP000554482"/>
    </source>
</evidence>
<name>A0A7J6W2H5_THATH</name>
<dbReference type="InterPro" id="IPR013187">
    <property type="entry name" value="F-box-assoc_dom_typ3"/>
</dbReference>
<dbReference type="PANTHER" id="PTHR31672">
    <property type="entry name" value="BNACNNG10540D PROTEIN"/>
    <property type="match status" value="1"/>
</dbReference>
<accession>A0A7J6W2H5</accession>
<organism evidence="2 3">
    <name type="scientific">Thalictrum thalictroides</name>
    <name type="common">Rue-anemone</name>
    <name type="synonym">Anemone thalictroides</name>
    <dbReference type="NCBI Taxonomy" id="46969"/>
    <lineage>
        <taxon>Eukaryota</taxon>
        <taxon>Viridiplantae</taxon>
        <taxon>Streptophyta</taxon>
        <taxon>Embryophyta</taxon>
        <taxon>Tracheophyta</taxon>
        <taxon>Spermatophyta</taxon>
        <taxon>Magnoliopsida</taxon>
        <taxon>Ranunculales</taxon>
        <taxon>Ranunculaceae</taxon>
        <taxon>Thalictroideae</taxon>
        <taxon>Thalictrum</taxon>
    </lineage>
</organism>
<dbReference type="AlphaFoldDB" id="A0A7J6W2H5"/>
<comment type="caution">
    <text evidence="2">The sequence shown here is derived from an EMBL/GenBank/DDBJ whole genome shotgun (WGS) entry which is preliminary data.</text>
</comment>
<dbReference type="EMBL" id="JABWDY010022940">
    <property type="protein sequence ID" value="KAF5191313.1"/>
    <property type="molecule type" value="Genomic_DNA"/>
</dbReference>
<sequence>MGSCNGILCLSAVDVYPLGHGGSNIPRNPIYIMNPITQGYQQLPELPTLHCNKVLSGFGFDFARNEFKVVLVLFHKGTSTTTLRNQVVIHTLGNSTWRSGTSHAPEFLFEAFEVNSPAFINGCLHWITMDRKKDIARSPSSSKLLIVAFRVGLETFKMVSTPDTLGKLNTELECPLKQYGLAVLEGCLSLVDFSSENFVHIWLMKNINGSESWKLSEEIFGKFASFQYLAYLFELWKYYEEEFGNLSTLYPDSYRIVTDSTSNRGKSKRRKPIR</sequence>
<reference evidence="2 3" key="1">
    <citation type="submission" date="2020-06" db="EMBL/GenBank/DDBJ databases">
        <title>Transcriptomic and genomic resources for Thalictrum thalictroides and T. hernandezii: Facilitating candidate gene discovery in an emerging model plant lineage.</title>
        <authorList>
            <person name="Arias T."/>
            <person name="Riano-Pachon D.M."/>
            <person name="Di Stilio V.S."/>
        </authorList>
    </citation>
    <scope>NUCLEOTIDE SEQUENCE [LARGE SCALE GENOMIC DNA]</scope>
    <source>
        <strain evidence="3">cv. WT478/WT964</strain>
        <tissue evidence="2">Leaves</tissue>
    </source>
</reference>
<keyword evidence="3" id="KW-1185">Reference proteome</keyword>
<dbReference type="InterPro" id="IPR017451">
    <property type="entry name" value="F-box-assoc_interact_dom"/>
</dbReference>
<protein>
    <submittedName>
        <fullName evidence="2">F-box protein</fullName>
    </submittedName>
</protein>
<dbReference type="InterPro" id="IPR050796">
    <property type="entry name" value="SCF_F-box_component"/>
</dbReference>
<evidence type="ECO:0000259" key="1">
    <source>
        <dbReference type="Pfam" id="PF08268"/>
    </source>
</evidence>
<gene>
    <name evidence="2" type="ORF">FRX31_019100</name>
</gene>
<dbReference type="NCBIfam" id="TIGR01640">
    <property type="entry name" value="F_box_assoc_1"/>
    <property type="match status" value="1"/>
</dbReference>